<keyword evidence="1" id="KW-0812">Transmembrane</keyword>
<evidence type="ECO:0000313" key="2">
    <source>
        <dbReference type="EMBL" id="OAX67696.1"/>
    </source>
</evidence>
<keyword evidence="1" id="KW-1133">Transmembrane helix</keyword>
<dbReference type="InterPro" id="IPR036259">
    <property type="entry name" value="MFS_trans_sf"/>
</dbReference>
<sequence>MRQLGVATGLTNMGGFTAALTTVLLVGVLLDAQGAGTPETYSSAAFRWAMAVQVPVWLLGLTMMLIERPKARREHLKRLHRAR</sequence>
<feature type="transmembrane region" description="Helical" evidence="1">
    <location>
        <begin position="44"/>
        <end position="66"/>
    </location>
</feature>
<dbReference type="Proteomes" id="UP000092021">
    <property type="component" value="Unassembled WGS sequence"/>
</dbReference>
<protein>
    <submittedName>
        <fullName evidence="2">Uncharacterized protein</fullName>
    </submittedName>
</protein>
<dbReference type="SUPFAM" id="SSF103473">
    <property type="entry name" value="MFS general substrate transporter"/>
    <property type="match status" value="1"/>
</dbReference>
<comment type="caution">
    <text evidence="2">The sequence shown here is derived from an EMBL/GenBank/DDBJ whole genome shotgun (WGS) entry which is preliminary data.</text>
</comment>
<evidence type="ECO:0000313" key="3">
    <source>
        <dbReference type="Proteomes" id="UP000092021"/>
    </source>
</evidence>
<gene>
    <name evidence="2" type="ORF">A5N15_01650</name>
</gene>
<organism evidence="2 3">
    <name type="scientific">Rothia kristinae</name>
    <dbReference type="NCBI Taxonomy" id="37923"/>
    <lineage>
        <taxon>Bacteria</taxon>
        <taxon>Bacillati</taxon>
        <taxon>Actinomycetota</taxon>
        <taxon>Actinomycetes</taxon>
        <taxon>Micrococcales</taxon>
        <taxon>Micrococcaceae</taxon>
        <taxon>Rothia</taxon>
    </lineage>
</organism>
<dbReference type="AlphaFoldDB" id="A0A657IVW1"/>
<accession>A0A657IVW1</accession>
<proteinExistence type="predicted"/>
<reference evidence="2 3" key="1">
    <citation type="submission" date="2016-04" db="EMBL/GenBank/DDBJ databases">
        <title>Identification of putative biosynthetic pathways for the production of bioactive secondary metabolites by the marine actinomycete Kocuria kristinae RUTW2-3.</title>
        <authorList>
            <person name="Waterworth S.C."/>
            <person name="Walmsley T.A."/>
            <person name="Matongo T."/>
            <person name="Davies-Coleman M.T."/>
            <person name="Dorrington R.A."/>
        </authorList>
    </citation>
    <scope>NUCLEOTIDE SEQUENCE [LARGE SCALE GENOMIC DNA]</scope>
    <source>
        <strain evidence="2 3">RUTW4-5</strain>
    </source>
</reference>
<keyword evidence="1" id="KW-0472">Membrane</keyword>
<evidence type="ECO:0000256" key="1">
    <source>
        <dbReference type="SAM" id="Phobius"/>
    </source>
</evidence>
<dbReference type="EMBL" id="LWGZ01000137">
    <property type="protein sequence ID" value="OAX67696.1"/>
    <property type="molecule type" value="Genomic_DNA"/>
</dbReference>
<name>A0A657IVW1_9MICC</name>